<evidence type="ECO:0008006" key="4">
    <source>
        <dbReference type="Google" id="ProtNLM"/>
    </source>
</evidence>
<accession>M0HMU4</accession>
<comment type="caution">
    <text evidence="2">The sequence shown here is derived from an EMBL/GenBank/DDBJ whole genome shotgun (WGS) entry which is preliminary data.</text>
</comment>
<sequence>MRLTRRDAIAVLAGLGVVGGGAVAVDQFDPPTAESGEMGETGDSGGDGSVSTTVTATMTAAAEVVYPSQTEGVSDFVETYVVGRARDESRRDAMRDAALELDDIARDWYGDDFADLSADDRDSLLRELGVAAADPVADGNVSERIRFHVVNELLYAFYASPTGGRLVGIENPIGHAGGTASYQRATMSKDDVERVGHVERVERAGDSEDVDGSVTDE</sequence>
<dbReference type="AlphaFoldDB" id="M0HMU4"/>
<organism evidence="2 3">
    <name type="scientific">Haloferax elongans ATCC BAA-1513</name>
    <dbReference type="NCBI Taxonomy" id="1230453"/>
    <lineage>
        <taxon>Archaea</taxon>
        <taxon>Methanobacteriati</taxon>
        <taxon>Methanobacteriota</taxon>
        <taxon>Stenosarchaea group</taxon>
        <taxon>Halobacteria</taxon>
        <taxon>Halobacteriales</taxon>
        <taxon>Haloferacaceae</taxon>
        <taxon>Haloferax</taxon>
    </lineage>
</organism>
<dbReference type="RefSeq" id="WP_008323925.1">
    <property type="nucleotide sequence ID" value="NZ_AOLK01000015.1"/>
</dbReference>
<evidence type="ECO:0000313" key="3">
    <source>
        <dbReference type="Proteomes" id="UP000011612"/>
    </source>
</evidence>
<dbReference type="STRING" id="1230453.C453_08843"/>
<dbReference type="PATRIC" id="fig|1230453.4.peg.1728"/>
<reference evidence="2 3" key="1">
    <citation type="journal article" date="2014" name="PLoS Genet.">
        <title>Phylogenetically driven sequencing of extremely halophilic archaea reveals strategies for static and dynamic osmo-response.</title>
        <authorList>
            <person name="Becker E.A."/>
            <person name="Seitzer P.M."/>
            <person name="Tritt A."/>
            <person name="Larsen D."/>
            <person name="Krusor M."/>
            <person name="Yao A.I."/>
            <person name="Wu D."/>
            <person name="Madern D."/>
            <person name="Eisen J.A."/>
            <person name="Darling A.E."/>
            <person name="Facciotti M.T."/>
        </authorList>
    </citation>
    <scope>NUCLEOTIDE SEQUENCE [LARGE SCALE GENOMIC DNA]</scope>
    <source>
        <strain evidence="2 3">ATCC BAA-1513</strain>
    </source>
</reference>
<dbReference type="OrthoDB" id="198474at2157"/>
<name>M0HMU4_HALEO</name>
<gene>
    <name evidence="2" type="ORF">C453_08843</name>
</gene>
<keyword evidence="3" id="KW-1185">Reference proteome</keyword>
<feature type="region of interest" description="Disordered" evidence="1">
    <location>
        <begin position="28"/>
        <end position="49"/>
    </location>
</feature>
<protein>
    <recommendedName>
        <fullName evidence="4">Tat (Twin-arginine translocation) pathway signal sequence</fullName>
    </recommendedName>
</protein>
<evidence type="ECO:0000313" key="2">
    <source>
        <dbReference type="EMBL" id="ELZ85910.1"/>
    </source>
</evidence>
<proteinExistence type="predicted"/>
<dbReference type="EMBL" id="AOLK01000015">
    <property type="protein sequence ID" value="ELZ85910.1"/>
    <property type="molecule type" value="Genomic_DNA"/>
</dbReference>
<dbReference type="Proteomes" id="UP000011612">
    <property type="component" value="Unassembled WGS sequence"/>
</dbReference>
<evidence type="ECO:0000256" key="1">
    <source>
        <dbReference type="SAM" id="MobiDB-lite"/>
    </source>
</evidence>
<dbReference type="Pfam" id="PF13618">
    <property type="entry name" value="Gluconate_2-dh3"/>
    <property type="match status" value="1"/>
</dbReference>
<dbReference type="InterPro" id="IPR027056">
    <property type="entry name" value="Gluconate_2DH_su3"/>
</dbReference>